<feature type="domain" description="PHD-type" evidence="11">
    <location>
        <begin position="205"/>
        <end position="258"/>
    </location>
</feature>
<dbReference type="PANTHER" id="PTHR45888">
    <property type="entry name" value="HL01030P-RELATED"/>
    <property type="match status" value="1"/>
</dbReference>
<evidence type="ECO:0000256" key="6">
    <source>
        <dbReference type="ARBA" id="ARBA00023015"/>
    </source>
</evidence>
<evidence type="ECO:0000313" key="13">
    <source>
        <dbReference type="EMBL" id="CBY36242.1"/>
    </source>
</evidence>
<dbReference type="CDD" id="cd15510">
    <property type="entry name" value="PHD2_KMT2C_like"/>
    <property type="match status" value="1"/>
</dbReference>
<gene>
    <name evidence="13" type="ORF">GSOID_T00028728001</name>
</gene>
<dbReference type="InterPro" id="IPR034732">
    <property type="entry name" value="EPHD"/>
</dbReference>
<feature type="domain" description="PHD-type" evidence="12">
    <location>
        <begin position="38"/>
        <end position="151"/>
    </location>
</feature>
<evidence type="ECO:0000256" key="9">
    <source>
        <dbReference type="PROSITE-ProRule" id="PRU00146"/>
    </source>
</evidence>
<feature type="region of interest" description="Disordered" evidence="10">
    <location>
        <begin position="10"/>
        <end position="36"/>
    </location>
</feature>
<protein>
    <submittedName>
        <fullName evidence="13">Uncharacterized protein</fullName>
    </submittedName>
</protein>
<dbReference type="PANTHER" id="PTHR45888:SF6">
    <property type="entry name" value="HL01030P-RELATED"/>
    <property type="match status" value="1"/>
</dbReference>
<dbReference type="InterPro" id="IPR019787">
    <property type="entry name" value="Znf_PHD-finger"/>
</dbReference>
<feature type="region of interest" description="Disordered" evidence="10">
    <location>
        <begin position="797"/>
        <end position="826"/>
    </location>
</feature>
<accession>E4YL81</accession>
<dbReference type="GO" id="GO:0045944">
    <property type="term" value="P:positive regulation of transcription by RNA polymerase II"/>
    <property type="evidence" value="ECO:0007669"/>
    <property type="project" value="TreeGrafter"/>
</dbReference>
<dbReference type="CDD" id="cd21997">
    <property type="entry name" value="HMG_KMT2C-like"/>
    <property type="match status" value="1"/>
</dbReference>
<evidence type="ECO:0000256" key="5">
    <source>
        <dbReference type="ARBA" id="ARBA00022833"/>
    </source>
</evidence>
<dbReference type="SMART" id="SM00249">
    <property type="entry name" value="PHD"/>
    <property type="match status" value="4"/>
</dbReference>
<dbReference type="PROSITE" id="PS51805">
    <property type="entry name" value="EPHD"/>
    <property type="match status" value="1"/>
</dbReference>
<dbReference type="Pfam" id="PF00628">
    <property type="entry name" value="PHD"/>
    <property type="match status" value="2"/>
</dbReference>
<keyword evidence="2" id="KW-0479">Metal-binding</keyword>
<evidence type="ECO:0000256" key="10">
    <source>
        <dbReference type="SAM" id="MobiDB-lite"/>
    </source>
</evidence>
<dbReference type="CDD" id="cd15509">
    <property type="entry name" value="PHD1_KMT2C_like"/>
    <property type="match status" value="1"/>
</dbReference>
<feature type="compositionally biased region" description="Basic and acidic residues" evidence="10">
    <location>
        <begin position="815"/>
        <end position="826"/>
    </location>
</feature>
<feature type="compositionally biased region" description="Basic residues" evidence="10">
    <location>
        <begin position="24"/>
        <end position="33"/>
    </location>
</feature>
<dbReference type="GO" id="GO:0044666">
    <property type="term" value="C:MLL3/4 complex"/>
    <property type="evidence" value="ECO:0007669"/>
    <property type="project" value="TreeGrafter"/>
</dbReference>
<keyword evidence="6" id="KW-0805">Transcription regulation</keyword>
<dbReference type="GO" id="GO:0042800">
    <property type="term" value="F:histone H3K4 methyltransferase activity"/>
    <property type="evidence" value="ECO:0007669"/>
    <property type="project" value="TreeGrafter"/>
</dbReference>
<evidence type="ECO:0000259" key="12">
    <source>
        <dbReference type="PROSITE" id="PS51805"/>
    </source>
</evidence>
<dbReference type="Gene3D" id="1.10.30.10">
    <property type="entry name" value="High mobility group box domain"/>
    <property type="match status" value="1"/>
</dbReference>
<evidence type="ECO:0000256" key="7">
    <source>
        <dbReference type="ARBA" id="ARBA00023163"/>
    </source>
</evidence>
<keyword evidence="3" id="KW-0677">Repeat</keyword>
<feature type="compositionally biased region" description="Low complexity" evidence="10">
    <location>
        <begin position="803"/>
        <end position="814"/>
    </location>
</feature>
<evidence type="ECO:0000256" key="4">
    <source>
        <dbReference type="ARBA" id="ARBA00022771"/>
    </source>
</evidence>
<proteinExistence type="predicted"/>
<dbReference type="GO" id="GO:0003713">
    <property type="term" value="F:transcription coactivator activity"/>
    <property type="evidence" value="ECO:0007669"/>
    <property type="project" value="TreeGrafter"/>
</dbReference>
<keyword evidence="8" id="KW-0539">Nucleus</keyword>
<feature type="region of interest" description="Disordered" evidence="10">
    <location>
        <begin position="393"/>
        <end position="490"/>
    </location>
</feature>
<dbReference type="InterPro" id="IPR011011">
    <property type="entry name" value="Znf_FYVE_PHD"/>
</dbReference>
<organism evidence="13">
    <name type="scientific">Oikopleura dioica</name>
    <name type="common">Tunicate</name>
    <dbReference type="NCBI Taxonomy" id="34765"/>
    <lineage>
        <taxon>Eukaryota</taxon>
        <taxon>Metazoa</taxon>
        <taxon>Chordata</taxon>
        <taxon>Tunicata</taxon>
        <taxon>Appendicularia</taxon>
        <taxon>Copelata</taxon>
        <taxon>Oikopleuridae</taxon>
        <taxon>Oikopleura</taxon>
    </lineage>
</organism>
<keyword evidence="7" id="KW-0804">Transcription</keyword>
<evidence type="ECO:0000256" key="2">
    <source>
        <dbReference type="ARBA" id="ARBA00022723"/>
    </source>
</evidence>
<dbReference type="FunFam" id="3.30.40.10:FF:000852">
    <property type="entry name" value="Histone-lysine N-methyltransferase 2C"/>
    <property type="match status" value="1"/>
</dbReference>
<evidence type="ECO:0000259" key="11">
    <source>
        <dbReference type="PROSITE" id="PS50016"/>
    </source>
</evidence>
<reference evidence="13" key="1">
    <citation type="journal article" date="2010" name="Science">
        <title>Plasticity of animal genome architecture unmasked by rapid evolution of a pelagic tunicate.</title>
        <authorList>
            <person name="Denoeud F."/>
            <person name="Henriet S."/>
            <person name="Mungpakdee S."/>
            <person name="Aury J.M."/>
            <person name="Da Silva C."/>
            <person name="Brinkmann H."/>
            <person name="Mikhaleva J."/>
            <person name="Olsen L.C."/>
            <person name="Jubin C."/>
            <person name="Canestro C."/>
            <person name="Bouquet J.M."/>
            <person name="Danks G."/>
            <person name="Poulain J."/>
            <person name="Campsteijn C."/>
            <person name="Adamski M."/>
            <person name="Cross I."/>
            <person name="Yadetie F."/>
            <person name="Muffato M."/>
            <person name="Louis A."/>
            <person name="Butcher S."/>
            <person name="Tsagkogeorga G."/>
            <person name="Konrad A."/>
            <person name="Singh S."/>
            <person name="Jensen M.F."/>
            <person name="Cong E.H."/>
            <person name="Eikeseth-Otteraa H."/>
            <person name="Noel B."/>
            <person name="Anthouard V."/>
            <person name="Porcel B.M."/>
            <person name="Kachouri-Lafond R."/>
            <person name="Nishino A."/>
            <person name="Ugolini M."/>
            <person name="Chourrout P."/>
            <person name="Nishida H."/>
            <person name="Aasland R."/>
            <person name="Huzurbazar S."/>
            <person name="Westhof E."/>
            <person name="Delsuc F."/>
            <person name="Lehrach H."/>
            <person name="Reinhardt R."/>
            <person name="Weissenbach J."/>
            <person name="Roy S.W."/>
            <person name="Artiguenave F."/>
            <person name="Postlethwait J.H."/>
            <person name="Manak J.R."/>
            <person name="Thompson E.M."/>
            <person name="Jaillon O."/>
            <person name="Du Pasquier L."/>
            <person name="Boudinot P."/>
            <person name="Liberles D.A."/>
            <person name="Volff J.N."/>
            <person name="Philippe H."/>
            <person name="Lenhard B."/>
            <person name="Roest Crollius H."/>
            <person name="Wincker P."/>
            <person name="Chourrout D."/>
        </authorList>
    </citation>
    <scope>NUCLEOTIDE SEQUENCE [LARGE SCALE GENOMIC DNA]</scope>
</reference>
<comment type="subcellular location">
    <subcellularLocation>
        <location evidence="1">Nucleus</location>
    </subcellularLocation>
</comment>
<dbReference type="InterPro" id="IPR001965">
    <property type="entry name" value="Znf_PHD"/>
</dbReference>
<feature type="region of interest" description="Disordered" evidence="10">
    <location>
        <begin position="866"/>
        <end position="906"/>
    </location>
</feature>
<dbReference type="PROSITE" id="PS50016">
    <property type="entry name" value="ZF_PHD_2"/>
    <property type="match status" value="1"/>
</dbReference>
<dbReference type="EMBL" id="FN654744">
    <property type="protein sequence ID" value="CBY36242.1"/>
    <property type="molecule type" value="Genomic_DNA"/>
</dbReference>
<name>E4YL81_OIKDI</name>
<sequence>MFLETEIKLTVQQSSDRSSPSPKTTRRSTRSGTKRALSVHSEDGLSKIGRADILDAANVFESTGHVFAHHCCAAWIHSLHSEFPRNVTLVGVDRAVFSSLSQKCSYCQNYGASVRCKVSNCSSFYHYPCAVASGAFQDAASCSVLCAPEHRHQARLIDPSGCEFCSQVGELSDLLFCTTCGAHSHARCLNEGIIVTGEVRAGWQCYTCKICQQCRKSDDDAQMIICETCDKGWHTYCLNPVMDSVPKDGWSCTNCRNCIECGNKIHLEWQNDYSTCPVCWSKQACSVCNKDYKEDDVLLKCSECLRWQHALHEQVYSESDADSMAEQNFKCKLCRPPKKAYKPLRVQNSNEIVIDTFNWSKEHDLQKTHEKDGVSFTDEGIQTFQKELSRLIGSMRKPRTPSLKNSMNPSEPPSPTHPEIDDEPKDQNPSMTNGEQPRKRKPYRPGIGGFLVRTRNRVAKPKAVVDPGNPSDSDNPAKIESKKQNKKKKSKIIDNYPQYIQEAFFGQLAHDSKTCDLVNIKTEPADSFTGTSGQNQVVVKSEPLDVYSAETDSQSTTDNMNELVTPIEDTSLIILDQPLPEMTESSGANDPDIFFDLTNFEEDFDDVIDMSQIINDIKSEEDKPEDTPTSSASILLKEKHTGSAVLAGATVSSPRPALPGQHMSAPGNVGINRVIPNGIMTSNVPTEGRHITSPMPSPVIYQPPQIVAQPLGSQQVVQVTQSHHGHISPQIQVRQVMSEQIRPRIHPPNYQQTYMPMNNHGLQRQMAVPIGPGHGPPPPHGHIPNHVQQMQNWNGTRDQLQKNQNEPSSSSNRNNSEKWREDEARGDKATISPVLYANTMHPHLKTEFPDWNDRHKQIQRLWRKVPGEGRKSYLSKARENRDKKTGNKSSSRSRSSSLNKPKTAVG</sequence>
<dbReference type="Gene3D" id="3.30.40.10">
    <property type="entry name" value="Zinc/RING finger domain, C3HC4 (zinc finger)"/>
    <property type="match status" value="3"/>
</dbReference>
<evidence type="ECO:0000256" key="8">
    <source>
        <dbReference type="ARBA" id="ARBA00023242"/>
    </source>
</evidence>
<dbReference type="Pfam" id="PF13832">
    <property type="entry name" value="zf-HC5HC2H_2"/>
    <property type="match status" value="1"/>
</dbReference>
<feature type="compositionally biased region" description="Basic and acidic residues" evidence="10">
    <location>
        <begin position="866"/>
        <end position="885"/>
    </location>
</feature>
<dbReference type="Proteomes" id="UP000011014">
    <property type="component" value="Unassembled WGS sequence"/>
</dbReference>
<keyword evidence="5" id="KW-0862">Zinc</keyword>
<evidence type="ECO:0000256" key="3">
    <source>
        <dbReference type="ARBA" id="ARBA00022737"/>
    </source>
</evidence>
<dbReference type="SUPFAM" id="SSF57903">
    <property type="entry name" value="FYVE/PHD zinc finger"/>
    <property type="match status" value="3"/>
</dbReference>
<keyword evidence="4 9" id="KW-0863">Zinc-finger</keyword>
<evidence type="ECO:0000256" key="1">
    <source>
        <dbReference type="ARBA" id="ARBA00004123"/>
    </source>
</evidence>
<dbReference type="AlphaFoldDB" id="E4YL81"/>
<dbReference type="InterPro" id="IPR036910">
    <property type="entry name" value="HMG_box_dom_sf"/>
</dbReference>
<dbReference type="GO" id="GO:0008270">
    <property type="term" value="F:zinc ion binding"/>
    <property type="evidence" value="ECO:0007669"/>
    <property type="project" value="UniProtKB-KW"/>
</dbReference>
<dbReference type="InterPro" id="IPR013083">
    <property type="entry name" value="Znf_RING/FYVE/PHD"/>
</dbReference>
<feature type="compositionally biased region" description="Low complexity" evidence="10">
    <location>
        <begin position="14"/>
        <end position="23"/>
    </location>
</feature>